<evidence type="ECO:0000256" key="2">
    <source>
        <dbReference type="ARBA" id="ARBA00022679"/>
    </source>
</evidence>
<dbReference type="PROSITE" id="PS50216">
    <property type="entry name" value="DHHC"/>
    <property type="match status" value="1"/>
</dbReference>
<reference evidence="9" key="1">
    <citation type="journal article" date="2023" name="bioRxiv">
        <title>Scaffold-level genome assemblies of two parasitoid biocontrol wasps reveal the parthenogenesis mechanism and an associated novel virus.</title>
        <authorList>
            <person name="Inwood S."/>
            <person name="Skelly J."/>
            <person name="Guhlin J."/>
            <person name="Harrop T."/>
            <person name="Goldson S."/>
            <person name="Dearden P."/>
        </authorList>
    </citation>
    <scope>NUCLEOTIDE SEQUENCE</scope>
    <source>
        <strain evidence="9">Irish</strain>
        <tissue evidence="9">Whole body</tissue>
    </source>
</reference>
<protein>
    <recommendedName>
        <fullName evidence="7">Palmitoyltransferase</fullName>
        <ecNumber evidence="7">2.3.1.225</ecNumber>
    </recommendedName>
</protein>
<keyword evidence="5 7" id="KW-0472">Membrane</keyword>
<feature type="transmembrane region" description="Helical" evidence="7">
    <location>
        <begin position="34"/>
        <end position="57"/>
    </location>
</feature>
<gene>
    <name evidence="9" type="ORF">PV328_010131</name>
</gene>
<dbReference type="Proteomes" id="UP001168990">
    <property type="component" value="Unassembled WGS sequence"/>
</dbReference>
<dbReference type="EC" id="2.3.1.225" evidence="7"/>
<reference evidence="9" key="2">
    <citation type="submission" date="2023-03" db="EMBL/GenBank/DDBJ databases">
        <authorList>
            <person name="Inwood S.N."/>
            <person name="Skelly J.G."/>
            <person name="Guhlin J."/>
            <person name="Harrop T.W.R."/>
            <person name="Goldson S.G."/>
            <person name="Dearden P.K."/>
        </authorList>
    </citation>
    <scope>NUCLEOTIDE SEQUENCE</scope>
    <source>
        <strain evidence="9">Irish</strain>
        <tissue evidence="9">Whole body</tissue>
    </source>
</reference>
<dbReference type="GO" id="GO:0019706">
    <property type="term" value="F:protein-cysteine S-palmitoyltransferase activity"/>
    <property type="evidence" value="ECO:0007669"/>
    <property type="project" value="UniProtKB-EC"/>
</dbReference>
<dbReference type="GO" id="GO:0016020">
    <property type="term" value="C:membrane"/>
    <property type="evidence" value="ECO:0007669"/>
    <property type="project" value="UniProtKB-SubCell"/>
</dbReference>
<proteinExistence type="inferred from homology"/>
<dbReference type="EMBL" id="JAQQBS010001424">
    <property type="protein sequence ID" value="KAK0159222.1"/>
    <property type="molecule type" value="Genomic_DNA"/>
</dbReference>
<evidence type="ECO:0000256" key="1">
    <source>
        <dbReference type="ARBA" id="ARBA00004141"/>
    </source>
</evidence>
<feature type="transmembrane region" description="Helical" evidence="7">
    <location>
        <begin position="98"/>
        <end position="119"/>
    </location>
</feature>
<organism evidence="9 10">
    <name type="scientific">Microctonus aethiopoides</name>
    <dbReference type="NCBI Taxonomy" id="144406"/>
    <lineage>
        <taxon>Eukaryota</taxon>
        <taxon>Metazoa</taxon>
        <taxon>Ecdysozoa</taxon>
        <taxon>Arthropoda</taxon>
        <taxon>Hexapoda</taxon>
        <taxon>Insecta</taxon>
        <taxon>Pterygota</taxon>
        <taxon>Neoptera</taxon>
        <taxon>Endopterygota</taxon>
        <taxon>Hymenoptera</taxon>
        <taxon>Apocrita</taxon>
        <taxon>Ichneumonoidea</taxon>
        <taxon>Braconidae</taxon>
        <taxon>Euphorinae</taxon>
        <taxon>Microctonus</taxon>
    </lineage>
</organism>
<evidence type="ECO:0000256" key="7">
    <source>
        <dbReference type="RuleBase" id="RU079119"/>
    </source>
</evidence>
<dbReference type="PANTHER" id="PTHR12246">
    <property type="entry name" value="PALMITOYLTRANSFERASE ZDHHC16"/>
    <property type="match status" value="1"/>
</dbReference>
<comment type="domain">
    <text evidence="7">The DHHC domain is required for palmitoyltransferase activity.</text>
</comment>
<keyword evidence="6 7" id="KW-0012">Acyltransferase</keyword>
<keyword evidence="2 7" id="KW-0808">Transferase</keyword>
<keyword evidence="10" id="KW-1185">Reference proteome</keyword>
<dbReference type="InterPro" id="IPR039859">
    <property type="entry name" value="PFA4/ZDH16/20/ERF2-like"/>
</dbReference>
<name>A0AA39C7L3_9HYME</name>
<feature type="transmembrane region" description="Helical" evidence="7">
    <location>
        <begin position="187"/>
        <end position="207"/>
    </location>
</feature>
<keyword evidence="3 7" id="KW-0812">Transmembrane</keyword>
<sequence>MMARIRWHFSKYLKILGLNFKEHWWKFKITIKSLFYNDFMSWAYACDIFMEPILWFVENFTAVLGPILVVMVSTLTTIIVYIAYYIGFPYWWEKNPMLTIILLIIGNWLLINVIFHYYMGVNVSAGYPPEGGLIPEAVSICKKCIKPKPPRTHHCSICDRCVLKMDHHCPWLNNCVGHYNHRHFLQYMAFTVTGVTFIMIFGVEIAYQEFFPDQDPDLHGHPVRINNSQIIPVTESMEHLNPEELAKINLQLEDIKEREWRRKLIIFTGLISVATFAALGTLTFWHAGLIARGETSIEARINSIESAKYKAEGKIYQNPYDFGPRENWRIFLGLKRRSWRQILFPSTHGPCGDGLTWETIHDRNEFNGKIAWN</sequence>
<feature type="transmembrane region" description="Helical" evidence="7">
    <location>
        <begin position="264"/>
        <end position="285"/>
    </location>
</feature>
<dbReference type="Pfam" id="PF01529">
    <property type="entry name" value="DHHC"/>
    <property type="match status" value="1"/>
</dbReference>
<evidence type="ECO:0000256" key="3">
    <source>
        <dbReference type="ARBA" id="ARBA00022692"/>
    </source>
</evidence>
<feature type="transmembrane region" description="Helical" evidence="7">
    <location>
        <begin position="63"/>
        <end position="86"/>
    </location>
</feature>
<accession>A0AA39C7L3</accession>
<evidence type="ECO:0000256" key="4">
    <source>
        <dbReference type="ARBA" id="ARBA00022989"/>
    </source>
</evidence>
<evidence type="ECO:0000313" key="10">
    <source>
        <dbReference type="Proteomes" id="UP001168990"/>
    </source>
</evidence>
<comment type="similarity">
    <text evidence="7">Belongs to the DHHC palmitoyltransferase family.</text>
</comment>
<feature type="domain" description="Palmitoyltransferase DHHC" evidence="8">
    <location>
        <begin position="139"/>
        <end position="299"/>
    </location>
</feature>
<evidence type="ECO:0000256" key="5">
    <source>
        <dbReference type="ARBA" id="ARBA00023136"/>
    </source>
</evidence>
<comment type="caution">
    <text evidence="9">The sequence shown here is derived from an EMBL/GenBank/DDBJ whole genome shotgun (WGS) entry which is preliminary data.</text>
</comment>
<comment type="catalytic activity">
    <reaction evidence="7">
        <text>L-cysteinyl-[protein] + hexadecanoyl-CoA = S-hexadecanoyl-L-cysteinyl-[protein] + CoA</text>
        <dbReference type="Rhea" id="RHEA:36683"/>
        <dbReference type="Rhea" id="RHEA-COMP:10131"/>
        <dbReference type="Rhea" id="RHEA-COMP:11032"/>
        <dbReference type="ChEBI" id="CHEBI:29950"/>
        <dbReference type="ChEBI" id="CHEBI:57287"/>
        <dbReference type="ChEBI" id="CHEBI:57379"/>
        <dbReference type="ChEBI" id="CHEBI:74151"/>
        <dbReference type="EC" id="2.3.1.225"/>
    </reaction>
</comment>
<evidence type="ECO:0000313" key="9">
    <source>
        <dbReference type="EMBL" id="KAK0159222.1"/>
    </source>
</evidence>
<dbReference type="InterPro" id="IPR001594">
    <property type="entry name" value="Palmitoyltrfase_DHHC"/>
</dbReference>
<evidence type="ECO:0000256" key="6">
    <source>
        <dbReference type="ARBA" id="ARBA00023315"/>
    </source>
</evidence>
<dbReference type="AlphaFoldDB" id="A0AA39C7L3"/>
<keyword evidence="4 7" id="KW-1133">Transmembrane helix</keyword>
<comment type="subcellular location">
    <subcellularLocation>
        <location evidence="1">Membrane</location>
        <topology evidence="1">Multi-pass membrane protein</topology>
    </subcellularLocation>
</comment>
<evidence type="ECO:0000259" key="8">
    <source>
        <dbReference type="Pfam" id="PF01529"/>
    </source>
</evidence>